<dbReference type="Gene3D" id="2.40.128.590">
    <property type="entry name" value="CpcT/CpeT domain"/>
    <property type="match status" value="1"/>
</dbReference>
<dbReference type="GO" id="GO:0016829">
    <property type="term" value="F:lyase activity"/>
    <property type="evidence" value="ECO:0007669"/>
    <property type="project" value="UniProtKB-KW"/>
</dbReference>
<dbReference type="InterPro" id="IPR010404">
    <property type="entry name" value="CpcT/CpeT"/>
</dbReference>
<evidence type="ECO:0000256" key="3">
    <source>
        <dbReference type="HAMAP-Rule" id="MF_01460"/>
    </source>
</evidence>
<dbReference type="Pfam" id="PF06206">
    <property type="entry name" value="CpeT"/>
    <property type="match status" value="1"/>
</dbReference>
<proteinExistence type="inferred from homology"/>
<comment type="similarity">
    <text evidence="1 3">Belongs to the CpcT/CpeT biliprotein lyase family.</text>
</comment>
<comment type="function">
    <text evidence="3">Covalently attaches a chromophore to Cys residue(s) of phycobiliproteins.</text>
</comment>
<protein>
    <recommendedName>
        <fullName evidence="3">Chromophore lyase CpcT/CpeT</fullName>
        <ecNumber evidence="3">4.-.-.-</ecNumber>
    </recommendedName>
</protein>
<evidence type="ECO:0000313" key="5">
    <source>
        <dbReference type="Proteomes" id="UP000757435"/>
    </source>
</evidence>
<dbReference type="AlphaFoldDB" id="A0A951QE86"/>
<dbReference type="PANTHER" id="PTHR35137:SF1">
    <property type="entry name" value="CHROMOPHORE LYASE CRL, CHLOROPLASTIC"/>
    <property type="match status" value="1"/>
</dbReference>
<name>A0A951QE86_9CYAN</name>
<reference evidence="4" key="2">
    <citation type="journal article" date="2022" name="Microbiol. Resour. Announc.">
        <title>Metagenome Sequencing to Explore Phylogenomics of Terrestrial Cyanobacteria.</title>
        <authorList>
            <person name="Ward R.D."/>
            <person name="Stajich J.E."/>
            <person name="Johansen J.R."/>
            <person name="Huntemann M."/>
            <person name="Clum A."/>
            <person name="Foster B."/>
            <person name="Foster B."/>
            <person name="Roux S."/>
            <person name="Palaniappan K."/>
            <person name="Varghese N."/>
            <person name="Mukherjee S."/>
            <person name="Reddy T.B.K."/>
            <person name="Daum C."/>
            <person name="Copeland A."/>
            <person name="Chen I.A."/>
            <person name="Ivanova N.N."/>
            <person name="Kyrpides N.C."/>
            <person name="Shapiro N."/>
            <person name="Eloe-Fadrosh E.A."/>
            <person name="Pietrasiak N."/>
        </authorList>
    </citation>
    <scope>NUCLEOTIDE SEQUENCE</scope>
    <source>
        <strain evidence="4">UHER 2000/2452</strain>
    </source>
</reference>
<evidence type="ECO:0000256" key="2">
    <source>
        <dbReference type="ARBA" id="ARBA00023239"/>
    </source>
</evidence>
<sequence>MSLPLLAQWLTGEFDNKAQALDQPVWFVHLRLWHRPLPQRINGNLALFAEQANILYSDRPYRQRIAELKPTDDPQVFQVQYWAFQQPEKFKGAGANPQLLETLSLEDLEALPGCLLIVRQSGIGFKAEPEPDTKCCFQYDGQTRQVSLGFEVSADRFLSYDRGVDLETGASLWGAIMGAYEYRRLQAFEWQV</sequence>
<dbReference type="EMBL" id="JAHHHD010000015">
    <property type="protein sequence ID" value="MBW4659793.1"/>
    <property type="molecule type" value="Genomic_DNA"/>
</dbReference>
<comment type="caution">
    <text evidence="4">The sequence shown here is derived from an EMBL/GenBank/DDBJ whole genome shotgun (WGS) entry which is preliminary data.</text>
</comment>
<dbReference type="GO" id="GO:0017006">
    <property type="term" value="P:protein-tetrapyrrole linkage"/>
    <property type="evidence" value="ECO:0007669"/>
    <property type="project" value="UniProtKB-UniRule"/>
</dbReference>
<evidence type="ECO:0000256" key="1">
    <source>
        <dbReference type="ARBA" id="ARBA00008206"/>
    </source>
</evidence>
<evidence type="ECO:0000313" key="4">
    <source>
        <dbReference type="EMBL" id="MBW4659793.1"/>
    </source>
</evidence>
<dbReference type="InterPro" id="IPR038672">
    <property type="entry name" value="CpcT/CpeT_sf"/>
</dbReference>
<gene>
    <name evidence="3" type="primary">cpcT</name>
    <name evidence="4" type="ORF">KME15_14040</name>
</gene>
<dbReference type="CDD" id="cd16338">
    <property type="entry name" value="CpcT"/>
    <property type="match status" value="1"/>
</dbReference>
<organism evidence="4 5">
    <name type="scientific">Drouetiella hepatica Uher 2000/2452</name>
    <dbReference type="NCBI Taxonomy" id="904376"/>
    <lineage>
        <taxon>Bacteria</taxon>
        <taxon>Bacillati</taxon>
        <taxon>Cyanobacteriota</taxon>
        <taxon>Cyanophyceae</taxon>
        <taxon>Oculatellales</taxon>
        <taxon>Oculatellaceae</taxon>
        <taxon>Drouetiella</taxon>
    </lineage>
</organism>
<dbReference type="HAMAP" id="MF_01460">
    <property type="entry name" value="Chrphore_lyase_CpxT"/>
    <property type="match status" value="1"/>
</dbReference>
<dbReference type="EC" id="4.-.-.-" evidence="3"/>
<dbReference type="Proteomes" id="UP000757435">
    <property type="component" value="Unassembled WGS sequence"/>
</dbReference>
<accession>A0A951QE86</accession>
<keyword evidence="2 3" id="KW-0456">Lyase</keyword>
<dbReference type="PANTHER" id="PTHR35137">
    <property type="entry name" value="CHROMOPHORE LYASE CRL, CHLOROPLASTIC"/>
    <property type="match status" value="1"/>
</dbReference>
<reference evidence="4" key="1">
    <citation type="submission" date="2021-05" db="EMBL/GenBank/DDBJ databases">
        <authorList>
            <person name="Pietrasiak N."/>
            <person name="Ward R."/>
            <person name="Stajich J.E."/>
            <person name="Kurbessoian T."/>
        </authorList>
    </citation>
    <scope>NUCLEOTIDE SEQUENCE</scope>
    <source>
        <strain evidence="4">UHER 2000/2452</strain>
    </source>
</reference>